<protein>
    <submittedName>
        <fullName evidence="2">Uncharacterized protein</fullName>
    </submittedName>
</protein>
<keyword evidence="1" id="KW-0812">Transmembrane</keyword>
<dbReference type="Proteomes" id="UP000595636">
    <property type="component" value="Chromosome"/>
</dbReference>
<dbReference type="RefSeq" id="WP_200395187.1">
    <property type="nucleotide sequence ID" value="NZ_CP066831.1"/>
</dbReference>
<proteinExistence type="predicted"/>
<keyword evidence="3" id="KW-1185">Reference proteome</keyword>
<accession>A0A7T7I2W6</accession>
<organism evidence="2 3">
    <name type="scientific">Streptomyces liliifuscus</name>
    <dbReference type="NCBI Taxonomy" id="2797636"/>
    <lineage>
        <taxon>Bacteria</taxon>
        <taxon>Bacillati</taxon>
        <taxon>Actinomycetota</taxon>
        <taxon>Actinomycetes</taxon>
        <taxon>Kitasatosporales</taxon>
        <taxon>Streptomycetaceae</taxon>
        <taxon>Streptomyces</taxon>
    </lineage>
</organism>
<evidence type="ECO:0000313" key="3">
    <source>
        <dbReference type="Proteomes" id="UP000595636"/>
    </source>
</evidence>
<dbReference type="AlphaFoldDB" id="A0A7T7I2W6"/>
<gene>
    <name evidence="2" type="ORF">JEQ17_11640</name>
</gene>
<keyword evidence="1" id="KW-0472">Membrane</keyword>
<evidence type="ECO:0000256" key="1">
    <source>
        <dbReference type="SAM" id="Phobius"/>
    </source>
</evidence>
<feature type="transmembrane region" description="Helical" evidence="1">
    <location>
        <begin position="59"/>
        <end position="78"/>
    </location>
</feature>
<name>A0A7T7I2W6_9ACTN</name>
<evidence type="ECO:0000313" key="2">
    <source>
        <dbReference type="EMBL" id="QQM40059.1"/>
    </source>
</evidence>
<feature type="transmembrane region" description="Helical" evidence="1">
    <location>
        <begin position="20"/>
        <end position="38"/>
    </location>
</feature>
<feature type="transmembrane region" description="Helical" evidence="1">
    <location>
        <begin position="90"/>
        <end position="112"/>
    </location>
</feature>
<reference evidence="2 3" key="1">
    <citation type="submission" date="2020-12" db="EMBL/GenBank/DDBJ databases">
        <title>A novel species.</title>
        <authorList>
            <person name="Li K."/>
        </authorList>
    </citation>
    <scope>NUCLEOTIDE SEQUENCE [LARGE SCALE GENOMIC DNA]</scope>
    <source>
        <strain evidence="2 3">ZYC-3</strain>
    </source>
</reference>
<keyword evidence="1" id="KW-1133">Transmembrane helix</keyword>
<sequence>MLLSHLPEGLRARLVPVEAAATLFCALCWKILAFAMYAEGYDLDPSAPVQPAGDDQIELLALLFACSVPVTWLLGKVAPPGLRGALDNVVVVRLALALALSLVMFLGLLTGVRIPLLGWRI</sequence>
<dbReference type="EMBL" id="CP066831">
    <property type="protein sequence ID" value="QQM40059.1"/>
    <property type="molecule type" value="Genomic_DNA"/>
</dbReference>
<dbReference type="KEGG" id="slf:JEQ17_11640"/>